<feature type="domain" description="DUF8212" evidence="3">
    <location>
        <begin position="299"/>
        <end position="373"/>
    </location>
</feature>
<dbReference type="AlphaFoldDB" id="A0AAN6XCU1"/>
<dbReference type="InterPro" id="IPR010730">
    <property type="entry name" value="HET"/>
</dbReference>
<evidence type="ECO:0000259" key="2">
    <source>
        <dbReference type="Pfam" id="PF06985"/>
    </source>
</evidence>
<feature type="domain" description="Heterokaryon incompatibility" evidence="2">
    <location>
        <begin position="120"/>
        <end position="189"/>
    </location>
</feature>
<protein>
    <submittedName>
        <fullName evidence="4">Heterokaryon incompatibility protein</fullName>
    </submittedName>
</protein>
<reference evidence="4" key="1">
    <citation type="journal article" date="2023" name="Mol. Phylogenet. Evol.">
        <title>Genome-scale phylogeny and comparative genomics of the fungal order Sordariales.</title>
        <authorList>
            <person name="Hensen N."/>
            <person name="Bonometti L."/>
            <person name="Westerberg I."/>
            <person name="Brannstrom I.O."/>
            <person name="Guillou S."/>
            <person name="Cros-Aarteil S."/>
            <person name="Calhoun S."/>
            <person name="Haridas S."/>
            <person name="Kuo A."/>
            <person name="Mondo S."/>
            <person name="Pangilinan J."/>
            <person name="Riley R."/>
            <person name="LaButti K."/>
            <person name="Andreopoulos B."/>
            <person name="Lipzen A."/>
            <person name="Chen C."/>
            <person name="Yan M."/>
            <person name="Daum C."/>
            <person name="Ng V."/>
            <person name="Clum A."/>
            <person name="Steindorff A."/>
            <person name="Ohm R.A."/>
            <person name="Martin F."/>
            <person name="Silar P."/>
            <person name="Natvig D.O."/>
            <person name="Lalanne C."/>
            <person name="Gautier V."/>
            <person name="Ament-Velasquez S.L."/>
            <person name="Kruys A."/>
            <person name="Hutchinson M.I."/>
            <person name="Powell A.J."/>
            <person name="Barry K."/>
            <person name="Miller A.N."/>
            <person name="Grigoriev I.V."/>
            <person name="Debuchy R."/>
            <person name="Gladieux P."/>
            <person name="Hiltunen Thoren M."/>
            <person name="Johannesson H."/>
        </authorList>
    </citation>
    <scope>NUCLEOTIDE SEQUENCE</scope>
    <source>
        <strain evidence="4">CBS 315.58</strain>
    </source>
</reference>
<dbReference type="Pfam" id="PF06985">
    <property type="entry name" value="HET"/>
    <property type="match status" value="1"/>
</dbReference>
<evidence type="ECO:0000259" key="3">
    <source>
        <dbReference type="Pfam" id="PF26640"/>
    </source>
</evidence>
<dbReference type="PANTHER" id="PTHR10622:SF12">
    <property type="entry name" value="HET DOMAIN-CONTAINING PROTEIN"/>
    <property type="match status" value="1"/>
</dbReference>
<evidence type="ECO:0000256" key="1">
    <source>
        <dbReference type="SAM" id="Phobius"/>
    </source>
</evidence>
<dbReference type="EMBL" id="MU864012">
    <property type="protein sequence ID" value="KAK4195462.1"/>
    <property type="molecule type" value="Genomic_DNA"/>
</dbReference>
<dbReference type="Proteomes" id="UP001303160">
    <property type="component" value="Unassembled WGS sequence"/>
</dbReference>
<organism evidence="4 5">
    <name type="scientific">Triangularia verruculosa</name>
    <dbReference type="NCBI Taxonomy" id="2587418"/>
    <lineage>
        <taxon>Eukaryota</taxon>
        <taxon>Fungi</taxon>
        <taxon>Dikarya</taxon>
        <taxon>Ascomycota</taxon>
        <taxon>Pezizomycotina</taxon>
        <taxon>Sordariomycetes</taxon>
        <taxon>Sordariomycetidae</taxon>
        <taxon>Sordariales</taxon>
        <taxon>Podosporaceae</taxon>
        <taxon>Triangularia</taxon>
    </lineage>
</organism>
<name>A0AAN6XCU1_9PEZI</name>
<dbReference type="InterPro" id="IPR058525">
    <property type="entry name" value="DUF8212"/>
</dbReference>
<accession>A0AAN6XCU1</accession>
<feature type="transmembrane region" description="Helical" evidence="1">
    <location>
        <begin position="81"/>
        <end position="106"/>
    </location>
</feature>
<dbReference type="PANTHER" id="PTHR10622">
    <property type="entry name" value="HET DOMAIN-CONTAINING PROTEIN"/>
    <property type="match status" value="1"/>
</dbReference>
<dbReference type="Pfam" id="PF26640">
    <property type="entry name" value="DUF8212"/>
    <property type="match status" value="1"/>
</dbReference>
<gene>
    <name evidence="4" type="ORF">QBC40DRAFT_315990</name>
</gene>
<keyword evidence="1" id="KW-0472">Membrane</keyword>
<feature type="transmembrane region" description="Helical" evidence="1">
    <location>
        <begin position="50"/>
        <end position="69"/>
    </location>
</feature>
<proteinExistence type="predicted"/>
<evidence type="ECO:0000313" key="4">
    <source>
        <dbReference type="EMBL" id="KAK4195462.1"/>
    </source>
</evidence>
<sequence>MRLLTTKPHAEHIGPPSTISSYAILSHTWDEPSEVTFKELDLFTHSPGPWPQVVAILLPPSVYLVSLGYRWTFDASANSDLLGELALVLNLIAISIFCLIHCMITLHSSTNKNDDNTLLQQKEPGYDKIRQTMRLAHRHGLKHAWVDTCCINKDSSAELSESINSMYAWYAAAKVCFVYLSDLDPAAADKNLDEALPHCRWFKRGWTLQELIAPRHVIFYDRDWNERGTKDSLSSLLSRITTIPEELLRGEKRLEHYAVGRRMSWASMRKTTRREDEAYCLLGIFNVNMPLLYGEGEAAFCRLQKIIVEELADLSLFVWTDGIEEEGEEDDENGRITTKRAPWASMFATSPRQFSCAGKLEATLADSTYRNLRSGPRGIQVEASLIFRFSEIDKDDGNKCIYDTHCMIDGMPIGVMIRKIGGGRYVRYKPWKLSYWGSCVGPDGGYEPWKDVNRTLVETVTLGTKLPTEFPWCPGFNPVLGNRSSALKLRLRPSSPRLEVEQCRAMPRTHWDIHDNVFFSTIKTTKGWSAFFVHGYIEDTDTTCIPVNFFLGCVRWNIRKSFIILASLEGLDTGTRAFLENQLDKFEFESCRKAEAVMMSVFDGKLNGGNTTIVETHVVDKSRMPTSNDGGTVFDGRSIFQTNGPATSSPGWHYRVPSSGRKVKVEISVELNEEEDPSICVTPVMILDLQLKLLE</sequence>
<comment type="caution">
    <text evidence="4">The sequence shown here is derived from an EMBL/GenBank/DDBJ whole genome shotgun (WGS) entry which is preliminary data.</text>
</comment>
<reference evidence="4" key="2">
    <citation type="submission" date="2023-05" db="EMBL/GenBank/DDBJ databases">
        <authorList>
            <consortium name="Lawrence Berkeley National Laboratory"/>
            <person name="Steindorff A."/>
            <person name="Hensen N."/>
            <person name="Bonometti L."/>
            <person name="Westerberg I."/>
            <person name="Brannstrom I.O."/>
            <person name="Guillou S."/>
            <person name="Cros-Aarteil S."/>
            <person name="Calhoun S."/>
            <person name="Haridas S."/>
            <person name="Kuo A."/>
            <person name="Mondo S."/>
            <person name="Pangilinan J."/>
            <person name="Riley R."/>
            <person name="Labutti K."/>
            <person name="Andreopoulos B."/>
            <person name="Lipzen A."/>
            <person name="Chen C."/>
            <person name="Yanf M."/>
            <person name="Daum C."/>
            <person name="Ng V."/>
            <person name="Clum A."/>
            <person name="Ohm R."/>
            <person name="Martin F."/>
            <person name="Silar P."/>
            <person name="Natvig D."/>
            <person name="Lalanne C."/>
            <person name="Gautier V."/>
            <person name="Ament-Velasquez S.L."/>
            <person name="Kruys A."/>
            <person name="Hutchinson M.I."/>
            <person name="Powell A.J."/>
            <person name="Barry K."/>
            <person name="Miller A.N."/>
            <person name="Grigoriev I.V."/>
            <person name="Debuchy R."/>
            <person name="Gladieux P."/>
            <person name="Thoren M.H."/>
            <person name="Johannesson H."/>
        </authorList>
    </citation>
    <scope>NUCLEOTIDE SEQUENCE</scope>
    <source>
        <strain evidence="4">CBS 315.58</strain>
    </source>
</reference>
<keyword evidence="1" id="KW-1133">Transmembrane helix</keyword>
<evidence type="ECO:0000313" key="5">
    <source>
        <dbReference type="Proteomes" id="UP001303160"/>
    </source>
</evidence>
<keyword evidence="1" id="KW-0812">Transmembrane</keyword>
<keyword evidence="5" id="KW-1185">Reference proteome</keyword>